<proteinExistence type="predicted"/>
<dbReference type="EMBL" id="SRXV01000005">
    <property type="protein sequence ID" value="TGY91708.1"/>
    <property type="molecule type" value="Genomic_DNA"/>
</dbReference>
<evidence type="ECO:0000313" key="5">
    <source>
        <dbReference type="EMBL" id="TGY91708.1"/>
    </source>
</evidence>
<evidence type="ECO:0000313" key="6">
    <source>
        <dbReference type="Proteomes" id="UP000305451"/>
    </source>
</evidence>
<evidence type="ECO:0000256" key="1">
    <source>
        <dbReference type="ARBA" id="ARBA00022679"/>
    </source>
</evidence>
<dbReference type="SUPFAM" id="SSF55729">
    <property type="entry name" value="Acyl-CoA N-acyltransferases (Nat)"/>
    <property type="match status" value="1"/>
</dbReference>
<dbReference type="Pfam" id="PF00583">
    <property type="entry name" value="Acetyltransf_1"/>
    <property type="match status" value="1"/>
</dbReference>
<evidence type="ECO:0000259" key="4">
    <source>
        <dbReference type="PROSITE" id="PS51186"/>
    </source>
</evidence>
<dbReference type="PROSITE" id="PS51186">
    <property type="entry name" value="GNAT"/>
    <property type="match status" value="1"/>
</dbReference>
<dbReference type="GO" id="GO:0016747">
    <property type="term" value="F:acyltransferase activity, transferring groups other than amino-acyl groups"/>
    <property type="evidence" value="ECO:0007669"/>
    <property type="project" value="InterPro"/>
</dbReference>
<dbReference type="InterPro" id="IPR000182">
    <property type="entry name" value="GNAT_dom"/>
</dbReference>
<dbReference type="PANTHER" id="PTHR43877">
    <property type="entry name" value="AMINOALKYLPHOSPHONATE N-ACETYLTRANSFERASE-RELATED-RELATED"/>
    <property type="match status" value="1"/>
</dbReference>
<dbReference type="Proteomes" id="UP000305451">
    <property type="component" value="Unassembled WGS sequence"/>
</dbReference>
<keyword evidence="1 5" id="KW-0808">Transferase</keyword>
<dbReference type="AlphaFoldDB" id="A0A4S2H858"/>
<feature type="domain" description="N-acetyltransferase" evidence="4">
    <location>
        <begin position="62"/>
        <end position="201"/>
    </location>
</feature>
<comment type="caution">
    <text evidence="5">The sequence shown here is derived from an EMBL/GenBank/DDBJ whole genome shotgun (WGS) entry which is preliminary data.</text>
</comment>
<evidence type="ECO:0000256" key="3">
    <source>
        <dbReference type="SAM" id="MobiDB-lite"/>
    </source>
</evidence>
<keyword evidence="6" id="KW-1185">Reference proteome</keyword>
<keyword evidence="2" id="KW-0012">Acyltransferase</keyword>
<reference evidence="5 6" key="1">
    <citation type="journal article" date="2013" name="Int. J. Syst. Evol. Microbiol.">
        <title>Marinicauda pacifica gen. nov., sp. nov., a prosthecate alphaproteobacterium of the family Hyphomonadaceae isolated from deep seawater.</title>
        <authorList>
            <person name="Zhang X.Y."/>
            <person name="Li G.W."/>
            <person name="Wang C.S."/>
            <person name="Zhang Y.J."/>
            <person name="Xu X.W."/>
            <person name="Li H."/>
            <person name="Liu A."/>
            <person name="Liu C."/>
            <person name="Xie B.B."/>
            <person name="Qin Q.L."/>
            <person name="Xu Z."/>
            <person name="Chen X.L."/>
            <person name="Zhou B.C."/>
            <person name="Zhang Y.Z."/>
        </authorList>
    </citation>
    <scope>NUCLEOTIDE SEQUENCE [LARGE SCALE GENOMIC DNA]</scope>
    <source>
        <strain evidence="5 6">P-1 km-3</strain>
    </source>
</reference>
<gene>
    <name evidence="5" type="ORF">E5162_13890</name>
</gene>
<sequence>MMNSPATRSEERISSATSPRLWTARSSANGSKTLNVNRDAEIRIVEVSDPRALRDLARWFASQLRPLPEYISHSEILWGRAAAPDRWHEDFAGIIEREFAATGAATRRFAVRDEEGWAGLACLNVQREDGRTVATLEDLIVDPGRRRTGIATALLRYVEAAGRDAGADWLALESGLRNEGAHAFFERHGYQTVSRVMVKKA</sequence>
<dbReference type="InterPro" id="IPR050832">
    <property type="entry name" value="Bact_Acetyltransf"/>
</dbReference>
<evidence type="ECO:0000256" key="2">
    <source>
        <dbReference type="ARBA" id="ARBA00023315"/>
    </source>
</evidence>
<dbReference type="Gene3D" id="3.40.630.30">
    <property type="match status" value="1"/>
</dbReference>
<name>A0A4S2H858_9PROT</name>
<dbReference type="InterPro" id="IPR016181">
    <property type="entry name" value="Acyl_CoA_acyltransferase"/>
</dbReference>
<feature type="region of interest" description="Disordered" evidence="3">
    <location>
        <begin position="1"/>
        <end position="21"/>
    </location>
</feature>
<dbReference type="CDD" id="cd04301">
    <property type="entry name" value="NAT_SF"/>
    <property type="match status" value="1"/>
</dbReference>
<protein>
    <submittedName>
        <fullName evidence="5">GNAT family N-acetyltransferase</fullName>
    </submittedName>
</protein>
<organism evidence="5 6">
    <name type="scientific">Marinicauda pacifica</name>
    <dbReference type="NCBI Taxonomy" id="1133559"/>
    <lineage>
        <taxon>Bacteria</taxon>
        <taxon>Pseudomonadati</taxon>
        <taxon>Pseudomonadota</taxon>
        <taxon>Alphaproteobacteria</taxon>
        <taxon>Maricaulales</taxon>
        <taxon>Maricaulaceae</taxon>
        <taxon>Marinicauda</taxon>
    </lineage>
</organism>
<accession>A0A4S2H858</accession>